<organism evidence="2 3">
    <name type="scientific">Paramecium pentaurelia</name>
    <dbReference type="NCBI Taxonomy" id="43138"/>
    <lineage>
        <taxon>Eukaryota</taxon>
        <taxon>Sar</taxon>
        <taxon>Alveolata</taxon>
        <taxon>Ciliophora</taxon>
        <taxon>Intramacronucleata</taxon>
        <taxon>Oligohymenophorea</taxon>
        <taxon>Peniculida</taxon>
        <taxon>Parameciidae</taxon>
        <taxon>Paramecium</taxon>
    </lineage>
</organism>
<evidence type="ECO:0000313" key="2">
    <source>
        <dbReference type="EMBL" id="CAD8155319.1"/>
    </source>
</evidence>
<reference evidence="2" key="1">
    <citation type="submission" date="2021-01" db="EMBL/GenBank/DDBJ databases">
        <authorList>
            <consortium name="Genoscope - CEA"/>
            <person name="William W."/>
        </authorList>
    </citation>
    <scope>NUCLEOTIDE SEQUENCE</scope>
</reference>
<protein>
    <submittedName>
        <fullName evidence="2">Uncharacterized protein</fullName>
    </submittedName>
</protein>
<dbReference type="Proteomes" id="UP000689195">
    <property type="component" value="Unassembled WGS sequence"/>
</dbReference>
<sequence>MSFKEERKVCSKHQLEITTIDLKQSTAKEDKYLCIKCLIEKIDIQNIALMDETQIMIKEMKSEQQTLKIKENQIRIENLKQIECLIKQFKVQIEDVIDKILINIHSRVQTIEQDLEEYDSKSKIYKFEDKVEILSKHSSFILEFSI</sequence>
<name>A0A8S1TW65_9CILI</name>
<feature type="coiled-coil region" evidence="1">
    <location>
        <begin position="50"/>
        <end position="99"/>
    </location>
</feature>
<keyword evidence="1" id="KW-0175">Coiled coil</keyword>
<evidence type="ECO:0000256" key="1">
    <source>
        <dbReference type="SAM" id="Coils"/>
    </source>
</evidence>
<evidence type="ECO:0000313" key="3">
    <source>
        <dbReference type="Proteomes" id="UP000689195"/>
    </source>
</evidence>
<accession>A0A8S1TW65</accession>
<dbReference type="AlphaFoldDB" id="A0A8S1TW65"/>
<keyword evidence="3" id="KW-1185">Reference proteome</keyword>
<proteinExistence type="predicted"/>
<gene>
    <name evidence="2" type="ORF">PPENT_87.1.T0270027</name>
</gene>
<comment type="caution">
    <text evidence="2">The sequence shown here is derived from an EMBL/GenBank/DDBJ whole genome shotgun (WGS) entry which is preliminary data.</text>
</comment>
<dbReference type="EMBL" id="CAJJDO010000027">
    <property type="protein sequence ID" value="CAD8155319.1"/>
    <property type="molecule type" value="Genomic_DNA"/>
</dbReference>
<dbReference type="OrthoDB" id="319481at2759"/>